<dbReference type="OrthoDB" id="5339462at2759"/>
<feature type="region of interest" description="Disordered" evidence="1">
    <location>
        <begin position="481"/>
        <end position="616"/>
    </location>
</feature>
<dbReference type="EMBL" id="ML121540">
    <property type="protein sequence ID" value="RPB24823.1"/>
    <property type="molecule type" value="Genomic_DNA"/>
</dbReference>
<evidence type="ECO:0000313" key="3">
    <source>
        <dbReference type="Proteomes" id="UP000267821"/>
    </source>
</evidence>
<feature type="compositionally biased region" description="Low complexity" evidence="1">
    <location>
        <begin position="570"/>
        <end position="580"/>
    </location>
</feature>
<evidence type="ECO:0000256" key="1">
    <source>
        <dbReference type="SAM" id="MobiDB-lite"/>
    </source>
</evidence>
<organism evidence="2 3">
    <name type="scientific">Terfezia boudieri ATCC MYA-4762</name>
    <dbReference type="NCBI Taxonomy" id="1051890"/>
    <lineage>
        <taxon>Eukaryota</taxon>
        <taxon>Fungi</taxon>
        <taxon>Dikarya</taxon>
        <taxon>Ascomycota</taxon>
        <taxon>Pezizomycotina</taxon>
        <taxon>Pezizomycetes</taxon>
        <taxon>Pezizales</taxon>
        <taxon>Pezizaceae</taxon>
        <taxon>Terfezia</taxon>
    </lineage>
</organism>
<dbReference type="AlphaFoldDB" id="A0A3N4LPJ7"/>
<keyword evidence="3" id="KW-1185">Reference proteome</keyword>
<protein>
    <submittedName>
        <fullName evidence="2">Uncharacterized protein</fullName>
    </submittedName>
</protein>
<feature type="compositionally biased region" description="Basic and acidic residues" evidence="1">
    <location>
        <begin position="550"/>
        <end position="565"/>
    </location>
</feature>
<gene>
    <name evidence="2" type="ORF">L211DRAFT_848640</name>
</gene>
<name>A0A3N4LPJ7_9PEZI</name>
<reference evidence="2 3" key="1">
    <citation type="journal article" date="2018" name="Nat. Ecol. Evol.">
        <title>Pezizomycetes genomes reveal the molecular basis of ectomycorrhizal truffle lifestyle.</title>
        <authorList>
            <person name="Murat C."/>
            <person name="Payen T."/>
            <person name="Noel B."/>
            <person name="Kuo A."/>
            <person name="Morin E."/>
            <person name="Chen J."/>
            <person name="Kohler A."/>
            <person name="Krizsan K."/>
            <person name="Balestrini R."/>
            <person name="Da Silva C."/>
            <person name="Montanini B."/>
            <person name="Hainaut M."/>
            <person name="Levati E."/>
            <person name="Barry K.W."/>
            <person name="Belfiori B."/>
            <person name="Cichocki N."/>
            <person name="Clum A."/>
            <person name="Dockter R.B."/>
            <person name="Fauchery L."/>
            <person name="Guy J."/>
            <person name="Iotti M."/>
            <person name="Le Tacon F."/>
            <person name="Lindquist E.A."/>
            <person name="Lipzen A."/>
            <person name="Malagnac F."/>
            <person name="Mello A."/>
            <person name="Molinier V."/>
            <person name="Miyauchi S."/>
            <person name="Poulain J."/>
            <person name="Riccioni C."/>
            <person name="Rubini A."/>
            <person name="Sitrit Y."/>
            <person name="Splivallo R."/>
            <person name="Traeger S."/>
            <person name="Wang M."/>
            <person name="Zifcakova L."/>
            <person name="Wipf D."/>
            <person name="Zambonelli A."/>
            <person name="Paolocci F."/>
            <person name="Nowrousian M."/>
            <person name="Ottonello S."/>
            <person name="Baldrian P."/>
            <person name="Spatafora J.W."/>
            <person name="Henrissat B."/>
            <person name="Nagy L.G."/>
            <person name="Aury J.M."/>
            <person name="Wincker P."/>
            <person name="Grigoriev I.V."/>
            <person name="Bonfante P."/>
            <person name="Martin F.M."/>
        </authorList>
    </citation>
    <scope>NUCLEOTIDE SEQUENCE [LARGE SCALE GENOMIC DNA]</scope>
    <source>
        <strain evidence="2 3">ATCC MYA-4762</strain>
    </source>
</reference>
<feature type="compositionally biased region" description="Basic and acidic residues" evidence="1">
    <location>
        <begin position="523"/>
        <end position="541"/>
    </location>
</feature>
<sequence length="616" mass="68606">MSLAIIGLSYINAEGPHSTGHEASLSNSAQQSSKQEKLVYPFDHSGREAPRGNAASLTQFTTLPPPIIAVKPQDTPIPDDTSPLGAPFEETSGGELEIRARRGSSLKRVVMEAENTMTVDTNSEELRLMLVNIAIDTPPMTPVACSDWAENSLGLSPPSDKAYPKYTHILSALDILRYNMCFSSRGGVNTGTGSVTHRTWMKMSGHRLYASTAKEFRPPTPPASDEAASFEDLESPLGRVIIIADVLTRFISLLRAEVYFLLSEPDNSDIQQSAFALLERLLSILKELTYMNDKEFPETGNGDEDTAKYRFEGRPCQQDPRVCFSFKPVGTTALNKNLCSLLHKVTGPIQIKGKYPLKTFDGSSKGRVDEVKHKRQITEREYQSFVDAARPLWGNLSAKKQHQLCKGIVDALIVLFLYWGYFLCLEKRLHLAENDRQKIKTACQDQLEKITIACVDKGGRIKGSSFVMIYQEAAEECHYGGHRPQLRNNSGGGQYEDGRENSRVRERSRSRARSHSSYGKPGGSHEADERIGSKTDKHRGAEQPQFDLHQQQERDRGGSTQEWRHQTRQSNSSTSTPTNSMYADISPLQQAARGAAYGDRHRHSYKTPTASDLHEI</sequence>
<evidence type="ECO:0000313" key="2">
    <source>
        <dbReference type="EMBL" id="RPB24823.1"/>
    </source>
</evidence>
<feature type="compositionally biased region" description="Basic and acidic residues" evidence="1">
    <location>
        <begin position="496"/>
        <end position="509"/>
    </location>
</feature>
<proteinExistence type="predicted"/>
<dbReference type="Proteomes" id="UP000267821">
    <property type="component" value="Unassembled WGS sequence"/>
</dbReference>
<accession>A0A3N4LPJ7</accession>
<dbReference type="InParanoid" id="A0A3N4LPJ7"/>